<dbReference type="Pfam" id="PF00480">
    <property type="entry name" value="ROK"/>
    <property type="match status" value="1"/>
</dbReference>
<reference evidence="4 5" key="1">
    <citation type="submission" date="2018-08" db="EMBL/GenBank/DDBJ databases">
        <title>A genome reference for cultivated species of the human gut microbiota.</title>
        <authorList>
            <person name="Zou Y."/>
            <person name="Xue W."/>
            <person name="Luo G."/>
        </authorList>
    </citation>
    <scope>NUCLEOTIDE SEQUENCE [LARGE SCALE GENOMIC DNA]</scope>
    <source>
        <strain evidence="4 5">OM06-4</strain>
    </source>
</reference>
<dbReference type="SUPFAM" id="SSF53067">
    <property type="entry name" value="Actin-like ATPase domain"/>
    <property type="match status" value="1"/>
</dbReference>
<evidence type="ECO:0000256" key="2">
    <source>
        <dbReference type="ARBA" id="ARBA00006479"/>
    </source>
</evidence>
<comment type="similarity">
    <text evidence="2">Belongs to the ROK (NagC/XylR) family.</text>
</comment>
<evidence type="ECO:0000256" key="1">
    <source>
        <dbReference type="ARBA" id="ARBA00002486"/>
    </source>
</evidence>
<evidence type="ECO:0000313" key="5">
    <source>
        <dbReference type="Proteomes" id="UP000261032"/>
    </source>
</evidence>
<dbReference type="SUPFAM" id="SSF46785">
    <property type="entry name" value="Winged helix' DNA-binding domain"/>
    <property type="match status" value="1"/>
</dbReference>
<evidence type="ECO:0000256" key="3">
    <source>
        <dbReference type="ARBA" id="ARBA00022629"/>
    </source>
</evidence>
<organism evidence="4 5">
    <name type="scientific">Thomasclavelia ramosa</name>
    <dbReference type="NCBI Taxonomy" id="1547"/>
    <lineage>
        <taxon>Bacteria</taxon>
        <taxon>Bacillati</taxon>
        <taxon>Bacillota</taxon>
        <taxon>Erysipelotrichia</taxon>
        <taxon>Erysipelotrichales</taxon>
        <taxon>Coprobacillaceae</taxon>
        <taxon>Thomasclavelia</taxon>
    </lineage>
</organism>
<dbReference type="AlphaFoldDB" id="A0A3E3EDZ0"/>
<dbReference type="GO" id="GO:0042732">
    <property type="term" value="P:D-xylose metabolic process"/>
    <property type="evidence" value="ECO:0007669"/>
    <property type="project" value="UniProtKB-KW"/>
</dbReference>
<name>A0A3E3EDZ0_9FIRM</name>
<dbReference type="PANTHER" id="PTHR18964:SF149">
    <property type="entry name" value="BIFUNCTIONAL UDP-N-ACETYLGLUCOSAMINE 2-EPIMERASE_N-ACETYLMANNOSAMINE KINASE"/>
    <property type="match status" value="1"/>
</dbReference>
<dbReference type="CDD" id="cd23763">
    <property type="entry name" value="ASKHA_ATPase_ROK"/>
    <property type="match status" value="1"/>
</dbReference>
<dbReference type="Gene3D" id="3.30.420.40">
    <property type="match status" value="2"/>
</dbReference>
<keyword evidence="3" id="KW-0119">Carbohydrate metabolism</keyword>
<dbReference type="InterPro" id="IPR043129">
    <property type="entry name" value="ATPase_NBD"/>
</dbReference>
<dbReference type="GeneID" id="64194860"/>
<sequence length="336" mass="37376">MNISNTKNLRQINRDKVMDIFMEQETCTKNQLALATGLSLATITNILKELLASNEVLKDGELESTGGRKSVVYSLNSDYSRMLTISVNKEYRRVHLIYRVYNLADEIVFSDEVIKKEVKVNDIYDIINIVLAKFDNIKVIGISMPGIINDGRVTSTGLTNFNDIDLYSLLTNKYSQVIILGNDVNTAVIGFYLAEKNYENVCLLFQPGEGYGGVGTVINGQLVTGKTNCAGEIQYLPLSQDDQLKLLQSPHGTIELLSKIVICLTAIVNPEIVAISCTNLERASDLDETLKQMVPAKYLPKIKKVTNLSEYILIGLQLICKDSLKTNLVIKKQSII</sequence>
<dbReference type="InterPro" id="IPR036388">
    <property type="entry name" value="WH-like_DNA-bd_sf"/>
</dbReference>
<dbReference type="Proteomes" id="UP000261032">
    <property type="component" value="Unassembled WGS sequence"/>
</dbReference>
<gene>
    <name evidence="4" type="ORF">DXB93_09405</name>
</gene>
<dbReference type="PANTHER" id="PTHR18964">
    <property type="entry name" value="ROK (REPRESSOR, ORF, KINASE) FAMILY"/>
    <property type="match status" value="1"/>
</dbReference>
<protein>
    <submittedName>
        <fullName evidence="4">ROK family protein</fullName>
    </submittedName>
</protein>
<dbReference type="EMBL" id="QUSL01000013">
    <property type="protein sequence ID" value="RGD84999.1"/>
    <property type="molecule type" value="Genomic_DNA"/>
</dbReference>
<comment type="function">
    <text evidence="1">Transcriptional repressor of xylose-utilizing enzymes.</text>
</comment>
<dbReference type="InterPro" id="IPR000600">
    <property type="entry name" value="ROK"/>
</dbReference>
<evidence type="ECO:0000313" key="4">
    <source>
        <dbReference type="EMBL" id="RGD84999.1"/>
    </source>
</evidence>
<proteinExistence type="inferred from homology"/>
<dbReference type="Gene3D" id="1.10.10.10">
    <property type="entry name" value="Winged helix-like DNA-binding domain superfamily/Winged helix DNA-binding domain"/>
    <property type="match status" value="1"/>
</dbReference>
<accession>A0A3E3EDZ0</accession>
<comment type="caution">
    <text evidence="4">The sequence shown here is derived from an EMBL/GenBank/DDBJ whole genome shotgun (WGS) entry which is preliminary data.</text>
</comment>
<keyword evidence="3" id="KW-0859">Xylose metabolism</keyword>
<dbReference type="RefSeq" id="WP_003535986.1">
    <property type="nucleotide sequence ID" value="NZ_AP031443.1"/>
</dbReference>
<dbReference type="InterPro" id="IPR036390">
    <property type="entry name" value="WH_DNA-bd_sf"/>
</dbReference>